<protein>
    <recommendedName>
        <fullName evidence="13">RanBP2-type domain-containing protein</fullName>
    </recommendedName>
</protein>
<evidence type="ECO:0000256" key="9">
    <source>
        <dbReference type="ARBA" id="ARBA00022833"/>
    </source>
</evidence>
<dbReference type="PANTHER" id="PTHR15822:SF4">
    <property type="entry name" value="TYROSYL-DNA PHOSPHODIESTERASE 2"/>
    <property type="match status" value="1"/>
</dbReference>
<dbReference type="CDD" id="cd09080">
    <property type="entry name" value="TDP2"/>
    <property type="match status" value="1"/>
</dbReference>
<dbReference type="InterPro" id="IPR005135">
    <property type="entry name" value="Endo/exonuclease/phosphatase"/>
</dbReference>
<name>A0AAE1RZ86_9SOLA</name>
<evidence type="ECO:0000313" key="14">
    <source>
        <dbReference type="EMBL" id="KAK4360420.1"/>
    </source>
</evidence>
<sequence length="476" mass="53668">MVFNFKMPFNLLPKIKPILLNQNPIKTTMSSWSCSRCTFLNPPSQTSSCQICLSDPPLSTISSVDPSTISFTKPKWACKACTFMNPYHSISCEICGTRVSASGLATLETDQDDDLGSSVGNVFLPLLKPCKNSSGKGDHITIGVEDDVKESVRFNAANKRKNREDPLKDEVDDAMGYRGVKVATKAVELSDLVEQEPGKTFSASNSKVLKILTYNVWFADIEMPKRMKALGGLIAMHSPDVICFQEVTPEIYDIFQHTNWWKMYSCSVSNVMELMRGYFCMQLSKLAVKSYSCKPFSNSAMGRELCIAEIEVQKDMTLVVATSHLESPCPSPPKWDQMYSKERVEQAKEAVELLDRKRNVIFCGDMNWDDKLDGQFPLPDGWIDAWGKMKPEEIGWTYDTKSNKMLSANRTLQKRLDRFVCKLQDFCVSDIKMIGKDAIPNLTYIKEKKVKSEVKRLTLPVLPSDHYGLLLEISPK</sequence>
<dbReference type="FunFam" id="3.60.10.10:FF:000058">
    <property type="entry name" value="Tyrosyl-DNA phosphodiesterase 2"/>
    <property type="match status" value="1"/>
</dbReference>
<dbReference type="Gene3D" id="2.30.30.380">
    <property type="entry name" value="Zn-finger domain of Sec23/24"/>
    <property type="match status" value="2"/>
</dbReference>
<dbReference type="AlphaFoldDB" id="A0AAE1RZ86"/>
<evidence type="ECO:0000256" key="3">
    <source>
        <dbReference type="ARBA" id="ARBA00004322"/>
    </source>
</evidence>
<dbReference type="PANTHER" id="PTHR15822">
    <property type="entry name" value="TRAF AND TNF RECEPTOR-ASSOCIATED PROTEIN"/>
    <property type="match status" value="1"/>
</dbReference>
<evidence type="ECO:0000259" key="13">
    <source>
        <dbReference type="PROSITE" id="PS01358"/>
    </source>
</evidence>
<dbReference type="EMBL" id="JAVYJV010000010">
    <property type="protein sequence ID" value="KAK4360420.1"/>
    <property type="molecule type" value="Genomic_DNA"/>
</dbReference>
<evidence type="ECO:0000256" key="8">
    <source>
        <dbReference type="ARBA" id="ARBA00022801"/>
    </source>
</evidence>
<dbReference type="InterPro" id="IPR051547">
    <property type="entry name" value="TDP2-like"/>
</dbReference>
<dbReference type="GO" id="GO:0006302">
    <property type="term" value="P:double-strand break repair"/>
    <property type="evidence" value="ECO:0007669"/>
    <property type="project" value="TreeGrafter"/>
</dbReference>
<evidence type="ECO:0000256" key="12">
    <source>
        <dbReference type="ARBA" id="ARBA00023242"/>
    </source>
</evidence>
<dbReference type="InterPro" id="IPR001876">
    <property type="entry name" value="Znf_RanBP2"/>
</dbReference>
<comment type="cofactor">
    <cofactor evidence="2">
        <name>Mg(2+)</name>
        <dbReference type="ChEBI" id="CHEBI:18420"/>
    </cofactor>
</comment>
<dbReference type="SUPFAM" id="SSF56219">
    <property type="entry name" value="DNase I-like"/>
    <property type="match status" value="1"/>
</dbReference>
<dbReference type="Gene3D" id="3.60.10.10">
    <property type="entry name" value="Endonuclease/exonuclease/phosphatase"/>
    <property type="match status" value="1"/>
</dbReference>
<evidence type="ECO:0000256" key="7">
    <source>
        <dbReference type="ARBA" id="ARBA00022771"/>
    </source>
</evidence>
<evidence type="ECO:0000256" key="5">
    <source>
        <dbReference type="ARBA" id="ARBA00022723"/>
    </source>
</evidence>
<evidence type="ECO:0000256" key="6">
    <source>
        <dbReference type="ARBA" id="ARBA00022763"/>
    </source>
</evidence>
<keyword evidence="4" id="KW-0540">Nuclease</keyword>
<keyword evidence="9" id="KW-0862">Zinc</keyword>
<evidence type="ECO:0000256" key="10">
    <source>
        <dbReference type="ARBA" id="ARBA00022842"/>
    </source>
</evidence>
<evidence type="ECO:0000313" key="15">
    <source>
        <dbReference type="Proteomes" id="UP001291623"/>
    </source>
</evidence>
<dbReference type="GO" id="GO:0004518">
    <property type="term" value="F:nuclease activity"/>
    <property type="evidence" value="ECO:0007669"/>
    <property type="project" value="UniProtKB-KW"/>
</dbReference>
<comment type="cofactor">
    <cofactor evidence="1">
        <name>Mn(2+)</name>
        <dbReference type="ChEBI" id="CHEBI:29035"/>
    </cofactor>
</comment>
<dbReference type="GO" id="GO:0003697">
    <property type="term" value="F:single-stranded DNA binding"/>
    <property type="evidence" value="ECO:0007669"/>
    <property type="project" value="TreeGrafter"/>
</dbReference>
<comment type="caution">
    <text evidence="14">The sequence shown here is derived from an EMBL/GenBank/DDBJ whole genome shotgun (WGS) entry which is preliminary data.</text>
</comment>
<keyword evidence="11" id="KW-0234">DNA repair</keyword>
<dbReference type="GO" id="GO:0008270">
    <property type="term" value="F:zinc ion binding"/>
    <property type="evidence" value="ECO:0007669"/>
    <property type="project" value="UniProtKB-KW"/>
</dbReference>
<dbReference type="PROSITE" id="PS01358">
    <property type="entry name" value="ZF_RANBP2_1"/>
    <property type="match status" value="1"/>
</dbReference>
<dbReference type="Proteomes" id="UP001291623">
    <property type="component" value="Unassembled WGS sequence"/>
</dbReference>
<dbReference type="InterPro" id="IPR036443">
    <property type="entry name" value="Znf_RanBP2_sf"/>
</dbReference>
<reference evidence="14" key="1">
    <citation type="submission" date="2023-12" db="EMBL/GenBank/DDBJ databases">
        <title>Genome assembly of Anisodus tanguticus.</title>
        <authorList>
            <person name="Wang Y.-J."/>
        </authorList>
    </citation>
    <scope>NUCLEOTIDE SEQUENCE</scope>
    <source>
        <strain evidence="14">KB-2021</strain>
        <tissue evidence="14">Leaf</tissue>
    </source>
</reference>
<evidence type="ECO:0000256" key="4">
    <source>
        <dbReference type="ARBA" id="ARBA00022722"/>
    </source>
</evidence>
<keyword evidence="5" id="KW-0479">Metal-binding</keyword>
<comment type="subcellular location">
    <subcellularLocation>
        <location evidence="3">Nucleus</location>
        <location evidence="3">PML body</location>
    </subcellularLocation>
</comment>
<feature type="domain" description="RanBP2-type" evidence="13">
    <location>
        <begin position="76"/>
        <end position="95"/>
    </location>
</feature>
<dbReference type="SUPFAM" id="SSF90209">
    <property type="entry name" value="Ran binding protein zinc finger-like"/>
    <property type="match status" value="1"/>
</dbReference>
<keyword evidence="7" id="KW-0863">Zinc-finger</keyword>
<accession>A0AAE1RZ86</accession>
<keyword evidence="15" id="KW-1185">Reference proteome</keyword>
<keyword evidence="10" id="KW-0460">Magnesium</keyword>
<keyword evidence="8" id="KW-0378">Hydrolase</keyword>
<dbReference type="Pfam" id="PF03372">
    <property type="entry name" value="Exo_endo_phos"/>
    <property type="match status" value="1"/>
</dbReference>
<dbReference type="GO" id="GO:0005737">
    <property type="term" value="C:cytoplasm"/>
    <property type="evidence" value="ECO:0007669"/>
    <property type="project" value="TreeGrafter"/>
</dbReference>
<organism evidence="14 15">
    <name type="scientific">Anisodus tanguticus</name>
    <dbReference type="NCBI Taxonomy" id="243964"/>
    <lineage>
        <taxon>Eukaryota</taxon>
        <taxon>Viridiplantae</taxon>
        <taxon>Streptophyta</taxon>
        <taxon>Embryophyta</taxon>
        <taxon>Tracheophyta</taxon>
        <taxon>Spermatophyta</taxon>
        <taxon>Magnoliopsida</taxon>
        <taxon>eudicotyledons</taxon>
        <taxon>Gunneridae</taxon>
        <taxon>Pentapetalae</taxon>
        <taxon>asterids</taxon>
        <taxon>lamiids</taxon>
        <taxon>Solanales</taxon>
        <taxon>Solanaceae</taxon>
        <taxon>Solanoideae</taxon>
        <taxon>Hyoscyameae</taxon>
        <taxon>Anisodus</taxon>
    </lineage>
</organism>
<evidence type="ECO:0000256" key="11">
    <source>
        <dbReference type="ARBA" id="ARBA00023204"/>
    </source>
</evidence>
<proteinExistence type="predicted"/>
<dbReference type="InterPro" id="IPR036691">
    <property type="entry name" value="Endo/exonu/phosph_ase_sf"/>
</dbReference>
<gene>
    <name evidence="14" type="ORF">RND71_019372</name>
</gene>
<dbReference type="SMART" id="SM00547">
    <property type="entry name" value="ZnF_RBZ"/>
    <property type="match status" value="2"/>
</dbReference>
<evidence type="ECO:0000256" key="2">
    <source>
        <dbReference type="ARBA" id="ARBA00001946"/>
    </source>
</evidence>
<keyword evidence="12" id="KW-0539">Nucleus</keyword>
<keyword evidence="6" id="KW-0227">DNA damage</keyword>
<evidence type="ECO:0000256" key="1">
    <source>
        <dbReference type="ARBA" id="ARBA00001936"/>
    </source>
</evidence>
<dbReference type="GO" id="GO:0070260">
    <property type="term" value="F:5'-tyrosyl-DNA phosphodiesterase activity"/>
    <property type="evidence" value="ECO:0007669"/>
    <property type="project" value="TreeGrafter"/>
</dbReference>